<dbReference type="SUPFAM" id="SSF52151">
    <property type="entry name" value="FabD/lysophospholipase-like"/>
    <property type="match status" value="1"/>
</dbReference>
<dbReference type="PANTHER" id="PTHR42681">
    <property type="entry name" value="MALONYL-COA-ACYL CARRIER PROTEIN TRANSACYLASE, MITOCHONDRIAL"/>
    <property type="match status" value="1"/>
</dbReference>
<dbReference type="GO" id="GO:0004314">
    <property type="term" value="F:[acyl-carrier-protein] S-malonyltransferase activity"/>
    <property type="evidence" value="ECO:0007669"/>
    <property type="project" value="UniProtKB-EC"/>
</dbReference>
<dbReference type="SMART" id="SM00827">
    <property type="entry name" value="PKS_AT"/>
    <property type="match status" value="1"/>
</dbReference>
<evidence type="ECO:0000313" key="6">
    <source>
        <dbReference type="EMBL" id="ACA40803.1"/>
    </source>
</evidence>
<protein>
    <recommendedName>
        <fullName evidence="1">[acyl-carrier-protein] S-malonyltransferase</fullName>
        <ecNumber evidence="1">2.3.1.39</ecNumber>
    </recommendedName>
</protein>
<dbReference type="InterPro" id="IPR016035">
    <property type="entry name" value="Acyl_Trfase/lysoPLipase"/>
</dbReference>
<dbReference type="EnsemblBacteria" id="ACA40803">
    <property type="protein sequence ID" value="ACA40803"/>
    <property type="gene ID" value="Bsph_3303"/>
</dbReference>
<feature type="domain" description="Malonyl-CoA:ACP transacylase (MAT)" evidence="5">
    <location>
        <begin position="11"/>
        <end position="303"/>
    </location>
</feature>
<dbReference type="EC" id="2.3.1.39" evidence="1"/>
<evidence type="ECO:0000256" key="3">
    <source>
        <dbReference type="ARBA" id="ARBA00023315"/>
    </source>
</evidence>
<name>B1HQR6_LYSSC</name>
<dbReference type="Gene3D" id="3.30.70.250">
    <property type="entry name" value="Malonyl-CoA ACP transacylase, ACP-binding"/>
    <property type="match status" value="1"/>
</dbReference>
<evidence type="ECO:0000256" key="4">
    <source>
        <dbReference type="ARBA" id="ARBA00048462"/>
    </source>
</evidence>
<dbReference type="InterPro" id="IPR014043">
    <property type="entry name" value="Acyl_transferase_dom"/>
</dbReference>
<dbReference type="InterPro" id="IPR016036">
    <property type="entry name" value="Malonyl_transacylase_ACP-bd"/>
</dbReference>
<dbReference type="InterPro" id="IPR001227">
    <property type="entry name" value="Ac_transferase_dom_sf"/>
</dbReference>
<gene>
    <name evidence="6" type="ordered locus">Bsph_3303</name>
</gene>
<organism evidence="6 7">
    <name type="scientific">Lysinibacillus sphaericus (strain C3-41)</name>
    <dbReference type="NCBI Taxonomy" id="444177"/>
    <lineage>
        <taxon>Bacteria</taxon>
        <taxon>Bacillati</taxon>
        <taxon>Bacillota</taxon>
        <taxon>Bacilli</taxon>
        <taxon>Bacillales</taxon>
        <taxon>Bacillaceae</taxon>
        <taxon>Lysinibacillus</taxon>
    </lineage>
</organism>
<dbReference type="GO" id="GO:0006633">
    <property type="term" value="P:fatty acid biosynthetic process"/>
    <property type="evidence" value="ECO:0007669"/>
    <property type="project" value="TreeGrafter"/>
</dbReference>
<dbReference type="EMBL" id="CP000817">
    <property type="protein sequence ID" value="ACA40803.1"/>
    <property type="molecule type" value="Genomic_DNA"/>
</dbReference>
<evidence type="ECO:0000259" key="5">
    <source>
        <dbReference type="SMART" id="SM00827"/>
    </source>
</evidence>
<evidence type="ECO:0000256" key="1">
    <source>
        <dbReference type="ARBA" id="ARBA00013258"/>
    </source>
</evidence>
<dbReference type="Pfam" id="PF00698">
    <property type="entry name" value="Acyl_transf_1"/>
    <property type="match status" value="1"/>
</dbReference>
<dbReference type="NCBIfam" id="TIGR00128">
    <property type="entry name" value="fabD"/>
    <property type="match status" value="1"/>
</dbReference>
<dbReference type="InterPro" id="IPR050858">
    <property type="entry name" value="Mal-CoA-ACP_Trans/PKS_FabD"/>
</dbReference>
<proteinExistence type="predicted"/>
<dbReference type="HOGENOM" id="CLU_030558_1_0_9"/>
<comment type="catalytic activity">
    <reaction evidence="4">
        <text>holo-[ACP] + malonyl-CoA = malonyl-[ACP] + CoA</text>
        <dbReference type="Rhea" id="RHEA:41792"/>
        <dbReference type="Rhea" id="RHEA-COMP:9623"/>
        <dbReference type="Rhea" id="RHEA-COMP:9685"/>
        <dbReference type="ChEBI" id="CHEBI:57287"/>
        <dbReference type="ChEBI" id="CHEBI:57384"/>
        <dbReference type="ChEBI" id="CHEBI:64479"/>
        <dbReference type="ChEBI" id="CHEBI:78449"/>
        <dbReference type="EC" id="2.3.1.39"/>
    </reaction>
</comment>
<dbReference type="KEGG" id="lsp:Bsph_3303"/>
<dbReference type="AlphaFoldDB" id="B1HQR6"/>
<evidence type="ECO:0000313" key="7">
    <source>
        <dbReference type="Proteomes" id="UP000002164"/>
    </source>
</evidence>
<dbReference type="Proteomes" id="UP000002164">
    <property type="component" value="Chromosome"/>
</dbReference>
<dbReference type="InterPro" id="IPR004410">
    <property type="entry name" value="Malonyl_CoA-ACP_transAc_FabD"/>
</dbReference>
<sequence length="422" mass="47590">MEGYRLNTAIVFPGQGSQYDSMGQELCENYQIARDLYNEASDILGYDLLKACENKNGELRNTVIVQPAILVYSIACWEIFKKNNDVKQLYLTGHSLGELSAVVAADGIPFAKSVELVKLRATAMSECTQEGGMVVCFGLSGEEVEEVCRRLDTDDNHVTVANFNSTNQIVLSGHKNALELASIELQKKGAVTKILPVSVPAHSRLMKPAEIRFQAALQQTQMNDCQYPIFSCATGQLYSKADEIADQLSKQLTESVRWPKVMDVLINKDVDTFIEMGPKTILTDIIKMEYPDYRAIPVNEKNGIHSILNNLNENMLKVEETIHFLQACLRVIIGTPFKAKIDKQDFEREIHSPYQLIKQELKEMKESKQITVDSHRVASLSQQFFSILTHKGFHKNETLEILKLSIANPNLYSKYLKINSFK</sequence>
<reference evidence="6 7" key="1">
    <citation type="journal article" date="2008" name="J. Bacteriol.">
        <title>Complete genome sequence of the mosquitocidal bacterium Bacillus sphaericus C3-41 and comparison with those of closely related Bacillus species.</title>
        <authorList>
            <person name="Hu X."/>
            <person name="Fan W."/>
            <person name="Han B."/>
            <person name="Liu H."/>
            <person name="Zheng D."/>
            <person name="Li Q."/>
            <person name="Dong W."/>
            <person name="Yan J."/>
            <person name="Gao M."/>
            <person name="Berry C."/>
            <person name="Yuan Z."/>
        </authorList>
    </citation>
    <scope>NUCLEOTIDE SEQUENCE [LARGE SCALE GENOMIC DNA]</scope>
    <source>
        <strain evidence="6 7">C3-41</strain>
    </source>
</reference>
<keyword evidence="2 6" id="KW-0808">Transferase</keyword>
<accession>B1HQR6</accession>
<dbReference type="SUPFAM" id="SSF55048">
    <property type="entry name" value="Probable ACP-binding domain of malonyl-CoA ACP transacylase"/>
    <property type="match status" value="1"/>
</dbReference>
<evidence type="ECO:0000256" key="2">
    <source>
        <dbReference type="ARBA" id="ARBA00022679"/>
    </source>
</evidence>
<dbReference type="PANTHER" id="PTHR42681:SF1">
    <property type="entry name" value="MALONYL-COA-ACYL CARRIER PROTEIN TRANSACYLASE, MITOCHONDRIAL"/>
    <property type="match status" value="1"/>
</dbReference>
<keyword evidence="3 6" id="KW-0012">Acyltransferase</keyword>
<dbReference type="Gene3D" id="3.40.366.10">
    <property type="entry name" value="Malonyl-Coenzyme A Acyl Carrier Protein, domain 2"/>
    <property type="match status" value="1"/>
</dbReference>